<protein>
    <submittedName>
        <fullName evidence="1">Uncharacterized protein</fullName>
    </submittedName>
</protein>
<dbReference type="AlphaFoldDB" id="A0A2A6B9H9"/>
<accession>A0A2A6B9H9</accession>
<evidence type="ECO:0000313" key="1">
    <source>
        <dbReference type="EnsemblMetazoa" id="PPA02859.1"/>
    </source>
</evidence>
<dbReference type="EnsemblMetazoa" id="PPA02859.1">
    <property type="protein sequence ID" value="PPA02859.1"/>
    <property type="gene ID" value="WBGene00092413"/>
</dbReference>
<gene>
    <name evidence="1" type="primary">WBGene00092413</name>
</gene>
<keyword evidence="2" id="KW-1185">Reference proteome</keyword>
<sequence>MPRLFTILAFLCLVTFSLSYDRKSAEQELSFLSQNAQTYLMEVLIWVAIVSVLIFALILCICDLAMHMLFDSCCAKKREKVVDVENGEAYSKRLSLSGEGYYLNVPNVPSLTNVRRSIIV</sequence>
<dbReference type="Proteomes" id="UP000005239">
    <property type="component" value="Unassembled WGS sequence"/>
</dbReference>
<accession>A0A8R1Y6C5</accession>
<evidence type="ECO:0000313" key="2">
    <source>
        <dbReference type="Proteomes" id="UP000005239"/>
    </source>
</evidence>
<proteinExistence type="predicted"/>
<organism evidence="1 2">
    <name type="scientific">Pristionchus pacificus</name>
    <name type="common">Parasitic nematode worm</name>
    <dbReference type="NCBI Taxonomy" id="54126"/>
    <lineage>
        <taxon>Eukaryota</taxon>
        <taxon>Metazoa</taxon>
        <taxon>Ecdysozoa</taxon>
        <taxon>Nematoda</taxon>
        <taxon>Chromadorea</taxon>
        <taxon>Rhabditida</taxon>
        <taxon>Rhabditina</taxon>
        <taxon>Diplogasteromorpha</taxon>
        <taxon>Diplogasteroidea</taxon>
        <taxon>Neodiplogasteridae</taxon>
        <taxon>Pristionchus</taxon>
    </lineage>
</organism>
<reference evidence="1" key="2">
    <citation type="submission" date="2022-06" db="UniProtKB">
        <authorList>
            <consortium name="EnsemblMetazoa"/>
        </authorList>
    </citation>
    <scope>IDENTIFICATION</scope>
    <source>
        <strain evidence="1">PS312</strain>
    </source>
</reference>
<name>A0A2A6B9H9_PRIPA</name>
<reference evidence="2" key="1">
    <citation type="journal article" date="2008" name="Nat. Genet.">
        <title>The Pristionchus pacificus genome provides a unique perspective on nematode lifestyle and parasitism.</title>
        <authorList>
            <person name="Dieterich C."/>
            <person name="Clifton S.W."/>
            <person name="Schuster L.N."/>
            <person name="Chinwalla A."/>
            <person name="Delehaunty K."/>
            <person name="Dinkelacker I."/>
            <person name="Fulton L."/>
            <person name="Fulton R."/>
            <person name="Godfrey J."/>
            <person name="Minx P."/>
            <person name="Mitreva M."/>
            <person name="Roeseler W."/>
            <person name="Tian H."/>
            <person name="Witte H."/>
            <person name="Yang S.P."/>
            <person name="Wilson R.K."/>
            <person name="Sommer R.J."/>
        </authorList>
    </citation>
    <scope>NUCLEOTIDE SEQUENCE [LARGE SCALE GENOMIC DNA]</scope>
    <source>
        <strain evidence="2">PS312</strain>
    </source>
</reference>